<dbReference type="SUPFAM" id="SSF48557">
    <property type="entry name" value="L-aspartase-like"/>
    <property type="match status" value="1"/>
</dbReference>
<dbReference type="InterPro" id="IPR019468">
    <property type="entry name" value="AdenyloSucc_lyase_C"/>
</dbReference>
<evidence type="ECO:0000313" key="5">
    <source>
        <dbReference type="Proteomes" id="UP000239352"/>
    </source>
</evidence>
<dbReference type="NCBIfam" id="TIGR02426">
    <property type="entry name" value="protocat_pcaB"/>
    <property type="match status" value="1"/>
</dbReference>
<dbReference type="PANTHER" id="PTHR43172">
    <property type="entry name" value="ADENYLOSUCCINATE LYASE"/>
    <property type="match status" value="1"/>
</dbReference>
<organism evidence="4 5">
    <name type="scientific">Actinopolyspora mortivallis</name>
    <dbReference type="NCBI Taxonomy" id="33906"/>
    <lineage>
        <taxon>Bacteria</taxon>
        <taxon>Bacillati</taxon>
        <taxon>Actinomycetota</taxon>
        <taxon>Actinomycetes</taxon>
        <taxon>Actinopolysporales</taxon>
        <taxon>Actinopolysporaceae</taxon>
        <taxon>Actinopolyspora</taxon>
    </lineage>
</organism>
<evidence type="ECO:0000256" key="2">
    <source>
        <dbReference type="ARBA" id="ARBA00034772"/>
    </source>
</evidence>
<name>A0A2T0GUC1_ACTMO</name>
<dbReference type="GO" id="GO:0016853">
    <property type="term" value="F:isomerase activity"/>
    <property type="evidence" value="ECO:0007669"/>
    <property type="project" value="UniProtKB-KW"/>
</dbReference>
<dbReference type="PROSITE" id="PS00163">
    <property type="entry name" value="FUMARATE_LYASES"/>
    <property type="match status" value="1"/>
</dbReference>
<keyword evidence="1" id="KW-0456">Lyase</keyword>
<dbReference type="InterPro" id="IPR022761">
    <property type="entry name" value="Fumarate_lyase_N"/>
</dbReference>
<comment type="similarity">
    <text evidence="2">Belongs to the class-II fumarase/aspartase family.</text>
</comment>
<protein>
    <submittedName>
        <fullName evidence="4">3-carboxy-cis,cis-muconate cycloisomerase</fullName>
    </submittedName>
</protein>
<dbReference type="SMART" id="SM00998">
    <property type="entry name" value="ADSL_C"/>
    <property type="match status" value="1"/>
</dbReference>
<dbReference type="GO" id="GO:0016829">
    <property type="term" value="F:lyase activity"/>
    <property type="evidence" value="ECO:0007669"/>
    <property type="project" value="UniProtKB-KW"/>
</dbReference>
<reference evidence="4 5" key="1">
    <citation type="submission" date="2018-03" db="EMBL/GenBank/DDBJ databases">
        <title>Actinopolyspora mortivallis from Sahara, screening for active biomolecules.</title>
        <authorList>
            <person name="Selama O."/>
            <person name="Wellington E.M.H."/>
            <person name="Hacene H."/>
        </authorList>
    </citation>
    <scope>NUCLEOTIDE SEQUENCE [LARGE SCALE GENOMIC DNA]</scope>
    <source>
        <strain evidence="4 5">M5A</strain>
    </source>
</reference>
<dbReference type="EMBL" id="PVSR01000026">
    <property type="protein sequence ID" value="PRW62709.1"/>
    <property type="molecule type" value="Genomic_DNA"/>
</dbReference>
<dbReference type="InterPro" id="IPR000362">
    <property type="entry name" value="Fumarate_lyase_fam"/>
</dbReference>
<keyword evidence="5" id="KW-1185">Reference proteome</keyword>
<dbReference type="Proteomes" id="UP000239352">
    <property type="component" value="Unassembled WGS sequence"/>
</dbReference>
<dbReference type="STRING" id="1050202.GCA_000384035_01670"/>
<evidence type="ECO:0000313" key="4">
    <source>
        <dbReference type="EMBL" id="PRW62709.1"/>
    </source>
</evidence>
<feature type="domain" description="Adenylosuccinate lyase C-terminal" evidence="3">
    <location>
        <begin position="353"/>
        <end position="432"/>
    </location>
</feature>
<dbReference type="Pfam" id="PF00206">
    <property type="entry name" value="Lyase_1"/>
    <property type="match status" value="1"/>
</dbReference>
<dbReference type="PANTHER" id="PTHR43172:SF2">
    <property type="entry name" value="ADENYLOSUCCINATE LYASE C-TERMINAL DOMAIN-CONTAINING PROTEIN"/>
    <property type="match status" value="1"/>
</dbReference>
<dbReference type="InterPro" id="IPR008948">
    <property type="entry name" value="L-Aspartase-like"/>
</dbReference>
<dbReference type="InterPro" id="IPR012789">
    <property type="entry name" value="Protocat_PcaB-like"/>
</dbReference>
<keyword evidence="4" id="KW-0413">Isomerase</keyword>
<comment type="caution">
    <text evidence="4">The sequence shown here is derived from an EMBL/GenBank/DDBJ whole genome shotgun (WGS) entry which is preliminary data.</text>
</comment>
<dbReference type="Gene3D" id="1.10.40.30">
    <property type="entry name" value="Fumarase/aspartase (C-terminal domain)"/>
    <property type="match status" value="1"/>
</dbReference>
<accession>A0A2T0GUC1</accession>
<evidence type="ECO:0000259" key="3">
    <source>
        <dbReference type="SMART" id="SM00998"/>
    </source>
</evidence>
<evidence type="ECO:0000256" key="1">
    <source>
        <dbReference type="ARBA" id="ARBA00023239"/>
    </source>
</evidence>
<dbReference type="PRINTS" id="PR00149">
    <property type="entry name" value="FUMRATELYASE"/>
</dbReference>
<sequence length="448" mass="47986">MFGPTFVTDRFAECTGLRAWLTAMLDFEAALARAQADTGLLDRQTAERIARECVPENFDPDSIAARAAESATPVIPLVRDLAERLPPEVASRVHRGATSQDVVDTAAMLVARTSLDLVLEELRGVADECARLAREHRHSLMTGRTLLQQALPTTFGRKAAGWLTGVVESAEALARVRRHRLAVQLGGPVGTLATLGNEGDRVVSALAGRLGLAEPVLPWHTDRTRVGELASALGTVAGTLGKIAVDVELGAQTELGELAEGHAGGSSAMPHKRNPVRAVRVTAATRRVPGLVATLLGAMPQEHERGAGSWQSEWEPFTELLRLTGSAATLTRELLTELRVDTTAMRTNLDLTGGALLAERVSAELAPHLGARRSERLVSELAGRARENAGGLRAELLDDPTVRSVLSRERVTELTEPGDYLGSSELFLGRALEAYTRWKETTTGDPGL</sequence>
<dbReference type="AlphaFoldDB" id="A0A2T0GUC1"/>
<dbReference type="CDD" id="cd01597">
    <property type="entry name" value="pCLME"/>
    <property type="match status" value="1"/>
</dbReference>
<dbReference type="InParanoid" id="A0A2T0GUC1"/>
<proteinExistence type="inferred from homology"/>
<dbReference type="InterPro" id="IPR020557">
    <property type="entry name" value="Fumarate_lyase_CS"/>
</dbReference>
<dbReference type="GO" id="GO:0019619">
    <property type="term" value="P:3,4-dihydroxybenzoate catabolic process"/>
    <property type="evidence" value="ECO:0007669"/>
    <property type="project" value="InterPro"/>
</dbReference>
<dbReference type="PRINTS" id="PR00145">
    <property type="entry name" value="ARGSUCLYASE"/>
</dbReference>
<gene>
    <name evidence="4" type="primary">pcaB</name>
    <name evidence="4" type="ORF">CEP50_13905</name>
</gene>
<dbReference type="Gene3D" id="1.20.200.10">
    <property type="entry name" value="Fumarase/aspartase (Central domain)"/>
    <property type="match status" value="1"/>
</dbReference>